<protein>
    <submittedName>
        <fullName evidence="3">Uncharacterized conserved protein YecT, DUF1311 family</fullName>
    </submittedName>
</protein>
<dbReference type="EMBL" id="FMZW01000028">
    <property type="protein sequence ID" value="SDE51472.1"/>
    <property type="molecule type" value="Genomic_DNA"/>
</dbReference>
<proteinExistence type="predicted"/>
<feature type="chain" id="PRO_5011763941" evidence="1">
    <location>
        <begin position="23"/>
        <end position="129"/>
    </location>
</feature>
<sequence length="129" mass="14408">MLSRRPVIVAAMLVLGTLSVRAQQSVEYDACMDKAEGVSTKMLDCGKTEIDKWDIRLNTAYQALLASSKGEAHAQLLREQRAWLKHHLSETHRLAADPDNGSVAFLDSQAFELKDIADRTLLLEKRASR</sequence>
<evidence type="ECO:0000313" key="3">
    <source>
        <dbReference type="EMBL" id="SDE51472.1"/>
    </source>
</evidence>
<feature type="signal peptide" evidence="1">
    <location>
        <begin position="1"/>
        <end position="22"/>
    </location>
</feature>
<evidence type="ECO:0000256" key="1">
    <source>
        <dbReference type="SAM" id="SignalP"/>
    </source>
</evidence>
<dbReference type="AlphaFoldDB" id="A0A1G7DIW4"/>
<dbReference type="InterPro" id="IPR009739">
    <property type="entry name" value="LprI-like_N"/>
</dbReference>
<dbReference type="Proteomes" id="UP000199245">
    <property type="component" value="Unassembled WGS sequence"/>
</dbReference>
<dbReference type="Gene3D" id="1.20.1270.180">
    <property type="match status" value="1"/>
</dbReference>
<keyword evidence="1" id="KW-0732">Signal</keyword>
<dbReference type="Pfam" id="PF07007">
    <property type="entry name" value="LprI"/>
    <property type="match status" value="1"/>
</dbReference>
<dbReference type="PANTHER" id="PTHR39176:SF1">
    <property type="entry name" value="PERIPLASMIC PROTEIN"/>
    <property type="match status" value="1"/>
</dbReference>
<name>A0A1G7DIW4_9BRAD</name>
<accession>A0A1G7DIW4</accession>
<evidence type="ECO:0000313" key="4">
    <source>
        <dbReference type="Proteomes" id="UP000199245"/>
    </source>
</evidence>
<gene>
    <name evidence="3" type="ORF">SAMN05216337_10286</name>
</gene>
<feature type="domain" description="Lysozyme inhibitor LprI-like N-terminal" evidence="2">
    <location>
        <begin position="31"/>
        <end position="108"/>
    </location>
</feature>
<organism evidence="3 4">
    <name type="scientific">Bradyrhizobium brasilense</name>
    <dbReference type="NCBI Taxonomy" id="1419277"/>
    <lineage>
        <taxon>Bacteria</taxon>
        <taxon>Pseudomonadati</taxon>
        <taxon>Pseudomonadota</taxon>
        <taxon>Alphaproteobacteria</taxon>
        <taxon>Hyphomicrobiales</taxon>
        <taxon>Nitrobacteraceae</taxon>
        <taxon>Bradyrhizobium</taxon>
    </lineage>
</organism>
<evidence type="ECO:0000259" key="2">
    <source>
        <dbReference type="Pfam" id="PF07007"/>
    </source>
</evidence>
<reference evidence="3 4" key="1">
    <citation type="submission" date="2016-10" db="EMBL/GenBank/DDBJ databases">
        <authorList>
            <person name="de Groot N.N."/>
        </authorList>
    </citation>
    <scope>NUCLEOTIDE SEQUENCE [LARGE SCALE GENOMIC DNA]</scope>
    <source>
        <strain evidence="3 4">R5</strain>
    </source>
</reference>
<dbReference type="PANTHER" id="PTHR39176">
    <property type="entry name" value="PERIPLASMIC PROTEIN-RELATED"/>
    <property type="match status" value="1"/>
</dbReference>